<name>A0A0A0BH80_9GAMM</name>
<dbReference type="AlphaFoldDB" id="A0A0A0BH80"/>
<dbReference type="PANTHER" id="PTHR40274:SF3">
    <property type="entry name" value="VIRGINIAMYCIN B LYASE"/>
    <property type="match status" value="1"/>
</dbReference>
<dbReference type="PANTHER" id="PTHR40274">
    <property type="entry name" value="VIRGINIAMYCIN B LYASE"/>
    <property type="match status" value="1"/>
</dbReference>
<evidence type="ECO:0000256" key="1">
    <source>
        <dbReference type="SAM" id="SignalP"/>
    </source>
</evidence>
<dbReference type="SUPFAM" id="SSF101898">
    <property type="entry name" value="NHL repeat"/>
    <property type="match status" value="1"/>
</dbReference>
<accession>A0A0A0BH80</accession>
<sequence length="343" mass="38124">MFDTQLTSSYKTLLTVLLSSSLLISTSSFSDEQNSTLPNTLAFTEWTVPWENSRPRDPYVAENGAVWFVGQVDHYVARLNPETGEMKKFNIPGTGPHTVVVSDDGTPWYAGNKDKHIGKMNPDTGKVTRFDMPEAINDPHTMDWTADGNLWFTAQWSNTIAKLNTTTGEVNKVSLPDKNMRPYGLVVDGNDRPWVALMGSNAIATISPGTMQLEIIQTPTQDSLIRRLDITSDGRIWWGDNAMGHIGVYDPKTKTMREWETPGGEAAGIYALAVDNKDRVWYVETGIQPNRFIGFDTKTERFISKDDVPSGGITIRHMVFDEPSNAIWFATDANTVGKAVVPD</sequence>
<dbReference type="InterPro" id="IPR015943">
    <property type="entry name" value="WD40/YVTN_repeat-like_dom_sf"/>
</dbReference>
<keyword evidence="1" id="KW-0732">Signal</keyword>
<dbReference type="EMBL" id="JRQD01000002">
    <property type="protein sequence ID" value="KGM07281.1"/>
    <property type="molecule type" value="Genomic_DNA"/>
</dbReference>
<feature type="signal peptide" evidence="1">
    <location>
        <begin position="1"/>
        <end position="30"/>
    </location>
</feature>
<protein>
    <submittedName>
        <fullName evidence="2">Putative streptogramin lyase, gluconolactonase family</fullName>
    </submittedName>
</protein>
<dbReference type="Pfam" id="PF24684">
    <property type="entry name" value="Vgb_lyase"/>
    <property type="match status" value="1"/>
</dbReference>
<organism evidence="2 3">
    <name type="scientific">Methylophaga thiooxydans</name>
    <dbReference type="NCBI Taxonomy" id="392484"/>
    <lineage>
        <taxon>Bacteria</taxon>
        <taxon>Pseudomonadati</taxon>
        <taxon>Pseudomonadota</taxon>
        <taxon>Gammaproteobacteria</taxon>
        <taxon>Thiotrichales</taxon>
        <taxon>Piscirickettsiaceae</taxon>
        <taxon>Methylophaga</taxon>
    </lineage>
</organism>
<dbReference type="GO" id="GO:0016829">
    <property type="term" value="F:lyase activity"/>
    <property type="evidence" value="ECO:0007669"/>
    <property type="project" value="UniProtKB-KW"/>
</dbReference>
<reference evidence="2 3" key="1">
    <citation type="submission" date="2014-09" db="EMBL/GenBank/DDBJ databases">
        <authorList>
            <person name="Grob C."/>
            <person name="Taubert M."/>
            <person name="Howat A.M."/>
            <person name="Burns O.J."/>
            <person name="Dixon J.L."/>
            <person name="Chen Y."/>
            <person name="Murrell J.C."/>
        </authorList>
    </citation>
    <scope>NUCLEOTIDE SEQUENCE [LARGE SCALE GENOMIC DNA]</scope>
    <source>
        <strain evidence="2">L4</strain>
    </source>
</reference>
<keyword evidence="2" id="KW-0456">Lyase</keyword>
<dbReference type="STRING" id="392484.LP43_0891"/>
<dbReference type="Proteomes" id="UP000029999">
    <property type="component" value="Unassembled WGS sequence"/>
</dbReference>
<gene>
    <name evidence="2" type="ORF">LP43_0891</name>
</gene>
<dbReference type="RefSeq" id="WP_036312453.1">
    <property type="nucleotide sequence ID" value="NZ_JRQD01000002.1"/>
</dbReference>
<proteinExistence type="predicted"/>
<evidence type="ECO:0000313" key="2">
    <source>
        <dbReference type="EMBL" id="KGM07281.1"/>
    </source>
</evidence>
<comment type="caution">
    <text evidence="2">The sequence shown here is derived from an EMBL/GenBank/DDBJ whole genome shotgun (WGS) entry which is preliminary data.</text>
</comment>
<evidence type="ECO:0000313" key="3">
    <source>
        <dbReference type="Proteomes" id="UP000029999"/>
    </source>
</evidence>
<dbReference type="InterPro" id="IPR051344">
    <property type="entry name" value="Vgb"/>
</dbReference>
<feature type="chain" id="PRO_5001959552" evidence="1">
    <location>
        <begin position="31"/>
        <end position="343"/>
    </location>
</feature>
<dbReference type="Gene3D" id="2.130.10.10">
    <property type="entry name" value="YVTN repeat-like/Quinoprotein amine dehydrogenase"/>
    <property type="match status" value="2"/>
</dbReference>